<evidence type="ECO:0000313" key="1">
    <source>
        <dbReference type="EMBL" id="OQR88628.1"/>
    </source>
</evidence>
<accession>A0A1V9YSC9</accession>
<dbReference type="OrthoDB" id="74833at2759"/>
<proteinExistence type="predicted"/>
<reference evidence="1 2" key="1">
    <citation type="journal article" date="2014" name="Genome Biol. Evol.">
        <title>The secreted proteins of Achlya hypogyna and Thraustotheca clavata identify the ancestral oomycete secretome and reveal gene acquisitions by horizontal gene transfer.</title>
        <authorList>
            <person name="Misner I."/>
            <person name="Blouin N."/>
            <person name="Leonard G."/>
            <person name="Richards T.A."/>
            <person name="Lane C.E."/>
        </authorList>
    </citation>
    <scope>NUCLEOTIDE SEQUENCE [LARGE SCALE GENOMIC DNA]</scope>
    <source>
        <strain evidence="1 2">ATCC 34112</strain>
    </source>
</reference>
<evidence type="ECO:0000313" key="2">
    <source>
        <dbReference type="Proteomes" id="UP000243217"/>
    </source>
</evidence>
<dbReference type="Proteomes" id="UP000243217">
    <property type="component" value="Unassembled WGS sequence"/>
</dbReference>
<dbReference type="AlphaFoldDB" id="A0A1V9YSC9"/>
<protein>
    <submittedName>
        <fullName evidence="1">Uncharacterized protein</fullName>
    </submittedName>
</protein>
<name>A0A1V9YSC9_9STRA</name>
<dbReference type="EMBL" id="JNBS01003091">
    <property type="protein sequence ID" value="OQR88628.1"/>
    <property type="molecule type" value="Genomic_DNA"/>
</dbReference>
<organism evidence="1 2">
    <name type="scientific">Thraustotheca clavata</name>
    <dbReference type="NCBI Taxonomy" id="74557"/>
    <lineage>
        <taxon>Eukaryota</taxon>
        <taxon>Sar</taxon>
        <taxon>Stramenopiles</taxon>
        <taxon>Oomycota</taxon>
        <taxon>Saprolegniomycetes</taxon>
        <taxon>Saprolegniales</taxon>
        <taxon>Achlyaceae</taxon>
        <taxon>Thraustotheca</taxon>
    </lineage>
</organism>
<sequence>MPSDKFQRFLSARQLVVNSATGSTSIRGVLSSQHLTLRAYKARNGVPSLWKEMSRTGTSECIEKARKILSLGDDIYDELMKDASLEQPIAIHKEYCDVDHVYTQATRAQHLVFDIDKHTFDHVLSNRRNFHNNIESFKRIIQLQASSPTP</sequence>
<keyword evidence="2" id="KW-1185">Reference proteome</keyword>
<comment type="caution">
    <text evidence="1">The sequence shown here is derived from an EMBL/GenBank/DDBJ whole genome shotgun (WGS) entry which is preliminary data.</text>
</comment>
<gene>
    <name evidence="1" type="ORF">THRCLA_10198</name>
</gene>